<feature type="region of interest" description="Disordered" evidence="2">
    <location>
        <begin position="1"/>
        <end position="65"/>
    </location>
</feature>
<evidence type="ECO:0000256" key="1">
    <source>
        <dbReference type="SAM" id="Coils"/>
    </source>
</evidence>
<proteinExistence type="predicted"/>
<keyword evidence="1" id="KW-0175">Coiled coil</keyword>
<reference evidence="3 4" key="1">
    <citation type="journal article" date="2018" name="Sci. Rep.">
        <title>Comparative genomics provides insights into the lifestyle and reveals functional heterogeneity of dark septate endophytic fungi.</title>
        <authorList>
            <person name="Knapp D.G."/>
            <person name="Nemeth J.B."/>
            <person name="Barry K."/>
            <person name="Hainaut M."/>
            <person name="Henrissat B."/>
            <person name="Johnson J."/>
            <person name="Kuo A."/>
            <person name="Lim J.H.P."/>
            <person name="Lipzen A."/>
            <person name="Nolan M."/>
            <person name="Ohm R.A."/>
            <person name="Tamas L."/>
            <person name="Grigoriev I.V."/>
            <person name="Spatafora J.W."/>
            <person name="Nagy L.G."/>
            <person name="Kovacs G.M."/>
        </authorList>
    </citation>
    <scope>NUCLEOTIDE SEQUENCE [LARGE SCALE GENOMIC DNA]</scope>
    <source>
        <strain evidence="3 4">DSE2036</strain>
    </source>
</reference>
<accession>A0A2V1D0L3</accession>
<keyword evidence="4" id="KW-1185">Reference proteome</keyword>
<evidence type="ECO:0000256" key="2">
    <source>
        <dbReference type="SAM" id="MobiDB-lite"/>
    </source>
</evidence>
<protein>
    <submittedName>
        <fullName evidence="3">Uncharacterized protein</fullName>
    </submittedName>
</protein>
<feature type="compositionally biased region" description="Polar residues" evidence="2">
    <location>
        <begin position="56"/>
        <end position="65"/>
    </location>
</feature>
<gene>
    <name evidence="3" type="ORF">DM02DRAFT_620450</name>
</gene>
<evidence type="ECO:0000313" key="4">
    <source>
        <dbReference type="Proteomes" id="UP000244855"/>
    </source>
</evidence>
<name>A0A2V1D0L3_9PLEO</name>
<dbReference type="EMBL" id="KZ805833">
    <property type="protein sequence ID" value="PVH91572.1"/>
    <property type="molecule type" value="Genomic_DNA"/>
</dbReference>
<dbReference type="AlphaFoldDB" id="A0A2V1D0L3"/>
<organism evidence="3 4">
    <name type="scientific">Periconia macrospinosa</name>
    <dbReference type="NCBI Taxonomy" id="97972"/>
    <lineage>
        <taxon>Eukaryota</taxon>
        <taxon>Fungi</taxon>
        <taxon>Dikarya</taxon>
        <taxon>Ascomycota</taxon>
        <taxon>Pezizomycotina</taxon>
        <taxon>Dothideomycetes</taxon>
        <taxon>Pleosporomycetidae</taxon>
        <taxon>Pleosporales</taxon>
        <taxon>Massarineae</taxon>
        <taxon>Periconiaceae</taxon>
        <taxon>Periconia</taxon>
    </lineage>
</organism>
<dbReference type="OrthoDB" id="3261222at2759"/>
<feature type="compositionally biased region" description="Basic and acidic residues" evidence="2">
    <location>
        <begin position="29"/>
        <end position="42"/>
    </location>
</feature>
<evidence type="ECO:0000313" key="3">
    <source>
        <dbReference type="EMBL" id="PVH91572.1"/>
    </source>
</evidence>
<dbReference type="Proteomes" id="UP000244855">
    <property type="component" value="Unassembled WGS sequence"/>
</dbReference>
<feature type="coiled-coil region" evidence="1">
    <location>
        <begin position="75"/>
        <end position="112"/>
    </location>
</feature>
<feature type="compositionally biased region" description="Basic and acidic residues" evidence="2">
    <location>
        <begin position="1"/>
        <end position="10"/>
    </location>
</feature>
<sequence>MAISTPERDPSTTPFSIELAAPLKKRARKPTEKSEQYRRSQEQPDPSADESDDIQVESSQRILQTKKNTTNKDLLAALTEVIQLQNETIKKLERETREIRQKQQTLIDHNINLIDEITELKTRVDDLAAISSGTRSWAAVATANTTAGLNATSGISASHQRLGG</sequence>